<feature type="compositionally biased region" description="Low complexity" evidence="1">
    <location>
        <begin position="214"/>
        <end position="224"/>
    </location>
</feature>
<gene>
    <name evidence="2" type="ORF">BDP27DRAFT_1414019</name>
</gene>
<feature type="compositionally biased region" description="Low complexity" evidence="1">
    <location>
        <begin position="17"/>
        <end position="29"/>
    </location>
</feature>
<evidence type="ECO:0000313" key="2">
    <source>
        <dbReference type="EMBL" id="KAF9076884.1"/>
    </source>
</evidence>
<keyword evidence="3" id="KW-1185">Reference proteome</keyword>
<evidence type="ECO:0000256" key="1">
    <source>
        <dbReference type="SAM" id="MobiDB-lite"/>
    </source>
</evidence>
<sequence length="285" mass="30444">MTPPLEVSGSGGEGEGRSSMEGSTESSDSCPTKQTILSLRKILDTHQPPLKPSPEDWTLISKPPHLLRQSMKVGLPVEADTSTATASISKLFTRGIHSHEGSVTRQRLDDRRQSSFKGKGKASATEETPGTPTTVTPAETPTRMSFSKSIPELFGNSVALALRASSPLSSRASSGYSTPLTPGHSKRISFAELPEGTQGIGLERTSRKRKGKQRASSGRSGGSKSSRRRSGRGSEDESDEPKGWLGWLIGVSAAETGRPDKVDERLGKGWANLNTASRGFDEWGI</sequence>
<accession>A0A9P5Q8K3</accession>
<protein>
    <submittedName>
        <fullName evidence="2">Uncharacterized protein</fullName>
    </submittedName>
</protein>
<reference evidence="2" key="1">
    <citation type="submission" date="2020-11" db="EMBL/GenBank/DDBJ databases">
        <authorList>
            <consortium name="DOE Joint Genome Institute"/>
            <person name="Ahrendt S."/>
            <person name="Riley R."/>
            <person name="Andreopoulos W."/>
            <person name="Labutti K."/>
            <person name="Pangilinan J."/>
            <person name="Ruiz-Duenas F.J."/>
            <person name="Barrasa J.M."/>
            <person name="Sanchez-Garcia M."/>
            <person name="Camarero S."/>
            <person name="Miyauchi S."/>
            <person name="Serrano A."/>
            <person name="Linde D."/>
            <person name="Babiker R."/>
            <person name="Drula E."/>
            <person name="Ayuso-Fernandez I."/>
            <person name="Pacheco R."/>
            <person name="Padilla G."/>
            <person name="Ferreira P."/>
            <person name="Barriuso J."/>
            <person name="Kellner H."/>
            <person name="Castanera R."/>
            <person name="Alfaro M."/>
            <person name="Ramirez L."/>
            <person name="Pisabarro A.G."/>
            <person name="Kuo A."/>
            <person name="Tritt A."/>
            <person name="Lipzen A."/>
            <person name="He G."/>
            <person name="Yan M."/>
            <person name="Ng V."/>
            <person name="Cullen D."/>
            <person name="Martin F."/>
            <person name="Rosso M.-N."/>
            <person name="Henrissat B."/>
            <person name="Hibbett D."/>
            <person name="Martinez A.T."/>
            <person name="Grigoriev I.V."/>
        </authorList>
    </citation>
    <scope>NUCLEOTIDE SEQUENCE</scope>
    <source>
        <strain evidence="2">AH 40177</strain>
    </source>
</reference>
<dbReference type="AlphaFoldDB" id="A0A9P5Q8K3"/>
<proteinExistence type="predicted"/>
<feature type="region of interest" description="Disordered" evidence="1">
    <location>
        <begin position="166"/>
        <end position="243"/>
    </location>
</feature>
<dbReference type="EMBL" id="JADNRY010000005">
    <property type="protein sequence ID" value="KAF9076884.1"/>
    <property type="molecule type" value="Genomic_DNA"/>
</dbReference>
<feature type="compositionally biased region" description="Basic and acidic residues" evidence="1">
    <location>
        <begin position="99"/>
        <end position="113"/>
    </location>
</feature>
<feature type="region of interest" description="Disordered" evidence="1">
    <location>
        <begin position="99"/>
        <end position="142"/>
    </location>
</feature>
<evidence type="ECO:0000313" key="3">
    <source>
        <dbReference type="Proteomes" id="UP000772434"/>
    </source>
</evidence>
<feature type="region of interest" description="Disordered" evidence="1">
    <location>
        <begin position="1"/>
        <end position="58"/>
    </location>
</feature>
<comment type="caution">
    <text evidence="2">The sequence shown here is derived from an EMBL/GenBank/DDBJ whole genome shotgun (WGS) entry which is preliminary data.</text>
</comment>
<dbReference type="Proteomes" id="UP000772434">
    <property type="component" value="Unassembled WGS sequence"/>
</dbReference>
<feature type="compositionally biased region" description="Low complexity" evidence="1">
    <location>
        <begin position="125"/>
        <end position="142"/>
    </location>
</feature>
<dbReference type="OrthoDB" id="3254377at2759"/>
<organism evidence="2 3">
    <name type="scientific">Rhodocollybia butyracea</name>
    <dbReference type="NCBI Taxonomy" id="206335"/>
    <lineage>
        <taxon>Eukaryota</taxon>
        <taxon>Fungi</taxon>
        <taxon>Dikarya</taxon>
        <taxon>Basidiomycota</taxon>
        <taxon>Agaricomycotina</taxon>
        <taxon>Agaricomycetes</taxon>
        <taxon>Agaricomycetidae</taxon>
        <taxon>Agaricales</taxon>
        <taxon>Marasmiineae</taxon>
        <taxon>Omphalotaceae</taxon>
        <taxon>Rhodocollybia</taxon>
    </lineage>
</organism>
<name>A0A9P5Q8K3_9AGAR</name>